<evidence type="ECO:0000313" key="5">
    <source>
        <dbReference type="Proteomes" id="UP001066276"/>
    </source>
</evidence>
<comment type="function">
    <text evidence="1">Required for normal Golgi function.</text>
</comment>
<keyword evidence="2" id="KW-0175">Coiled coil</keyword>
<keyword evidence="5" id="KW-1185">Reference proteome</keyword>
<dbReference type="GO" id="GO:0006891">
    <property type="term" value="P:intra-Golgi vesicle-mediated transport"/>
    <property type="evidence" value="ECO:0007669"/>
    <property type="project" value="UniProtKB-UniRule"/>
</dbReference>
<evidence type="ECO:0000256" key="2">
    <source>
        <dbReference type="SAM" id="Coils"/>
    </source>
</evidence>
<evidence type="ECO:0000256" key="1">
    <source>
        <dbReference type="RuleBase" id="RU365075"/>
    </source>
</evidence>
<keyword evidence="1" id="KW-0472">Membrane</keyword>
<sequence>MVQPRRSPREPGLMSVGENKLTTDELGEAWGEIATEIKELKSDVAEMGQRVDRMQNTHDAQEEELDHYMQEILTLQESNHELQYRLEGLENRSWRSTIRIRRVPTGAMPGSLEDFVIRLFRHVAPALKAQEVILACTHRTGHLSQTRG</sequence>
<evidence type="ECO:0000313" key="4">
    <source>
        <dbReference type="EMBL" id="KAJ1177477.1"/>
    </source>
</evidence>
<dbReference type="GO" id="GO:0017119">
    <property type="term" value="C:Golgi transport complex"/>
    <property type="evidence" value="ECO:0007669"/>
    <property type="project" value="UniProtKB-UniRule"/>
</dbReference>
<name>A0AAV7TLH2_PLEWA</name>
<comment type="subunit">
    <text evidence="1">Component of the conserved oligomeric Golgi complex.</text>
</comment>
<evidence type="ECO:0000259" key="3">
    <source>
        <dbReference type="Pfam" id="PF06419"/>
    </source>
</evidence>
<comment type="subcellular location">
    <subcellularLocation>
        <location evidence="1">Golgi apparatus membrane</location>
        <topology evidence="1">Peripheral membrane protein</topology>
    </subcellularLocation>
</comment>
<dbReference type="AlphaFoldDB" id="A0AAV7TLH2"/>
<accession>A0AAV7TLH2</accession>
<dbReference type="Pfam" id="PF06419">
    <property type="entry name" value="COG6_N"/>
    <property type="match status" value="1"/>
</dbReference>
<feature type="coiled-coil region" evidence="2">
    <location>
        <begin position="37"/>
        <end position="92"/>
    </location>
</feature>
<dbReference type="GO" id="GO:0015031">
    <property type="term" value="P:protein transport"/>
    <property type="evidence" value="ECO:0007669"/>
    <property type="project" value="UniProtKB-KW"/>
</dbReference>
<keyword evidence="1" id="KW-0813">Transport</keyword>
<proteinExistence type="inferred from homology"/>
<comment type="similarity">
    <text evidence="1">Belongs to the COG6 family.</text>
</comment>
<dbReference type="Proteomes" id="UP001066276">
    <property type="component" value="Chromosome 3_2"/>
</dbReference>
<keyword evidence="1" id="KW-0333">Golgi apparatus</keyword>
<protein>
    <recommendedName>
        <fullName evidence="1">Conserved oligomeric Golgi complex subunit 6</fullName>
        <shortName evidence="1">COG complex subunit 6</shortName>
    </recommendedName>
    <alternativeName>
        <fullName evidence="1">Component of oligomeric Golgi complex 6</fullName>
    </alternativeName>
</protein>
<gene>
    <name evidence="4" type="ORF">NDU88_002732</name>
</gene>
<feature type="domain" description="Conserved oligomeric complex COG6 N-terminal" evidence="3">
    <location>
        <begin position="28"/>
        <end position="89"/>
    </location>
</feature>
<dbReference type="GO" id="GO:0000139">
    <property type="term" value="C:Golgi membrane"/>
    <property type="evidence" value="ECO:0007669"/>
    <property type="project" value="UniProtKB-SubCell"/>
</dbReference>
<organism evidence="4 5">
    <name type="scientific">Pleurodeles waltl</name>
    <name type="common">Iberian ribbed newt</name>
    <dbReference type="NCBI Taxonomy" id="8319"/>
    <lineage>
        <taxon>Eukaryota</taxon>
        <taxon>Metazoa</taxon>
        <taxon>Chordata</taxon>
        <taxon>Craniata</taxon>
        <taxon>Vertebrata</taxon>
        <taxon>Euteleostomi</taxon>
        <taxon>Amphibia</taxon>
        <taxon>Batrachia</taxon>
        <taxon>Caudata</taxon>
        <taxon>Salamandroidea</taxon>
        <taxon>Salamandridae</taxon>
        <taxon>Pleurodelinae</taxon>
        <taxon>Pleurodeles</taxon>
    </lineage>
</organism>
<comment type="caution">
    <text evidence="4">The sequence shown here is derived from an EMBL/GenBank/DDBJ whole genome shotgun (WGS) entry which is preliminary data.</text>
</comment>
<dbReference type="EMBL" id="JANPWB010000006">
    <property type="protein sequence ID" value="KAJ1177477.1"/>
    <property type="molecule type" value="Genomic_DNA"/>
</dbReference>
<keyword evidence="1" id="KW-0653">Protein transport</keyword>
<reference evidence="4" key="1">
    <citation type="journal article" date="2022" name="bioRxiv">
        <title>Sequencing and chromosome-scale assembly of the giantPleurodeles waltlgenome.</title>
        <authorList>
            <person name="Brown T."/>
            <person name="Elewa A."/>
            <person name="Iarovenko S."/>
            <person name="Subramanian E."/>
            <person name="Araus A.J."/>
            <person name="Petzold A."/>
            <person name="Susuki M."/>
            <person name="Suzuki K.-i.T."/>
            <person name="Hayashi T."/>
            <person name="Toyoda A."/>
            <person name="Oliveira C."/>
            <person name="Osipova E."/>
            <person name="Leigh N.D."/>
            <person name="Simon A."/>
            <person name="Yun M.H."/>
        </authorList>
    </citation>
    <scope>NUCLEOTIDE SEQUENCE</scope>
    <source>
        <strain evidence="4">20211129_DDA</strain>
        <tissue evidence="4">Liver</tissue>
    </source>
</reference>
<dbReference type="InterPro" id="IPR048368">
    <property type="entry name" value="COG6_N"/>
</dbReference>